<dbReference type="GO" id="GO:0043266">
    <property type="term" value="P:regulation of potassium ion transport"/>
    <property type="evidence" value="ECO:0007669"/>
    <property type="project" value="TreeGrafter"/>
</dbReference>
<evidence type="ECO:0000256" key="1">
    <source>
        <dbReference type="ARBA" id="ARBA00004141"/>
    </source>
</evidence>
<organism evidence="7 8">
    <name type="scientific">Potamilus streckersoni</name>
    <dbReference type="NCBI Taxonomy" id="2493646"/>
    <lineage>
        <taxon>Eukaryota</taxon>
        <taxon>Metazoa</taxon>
        <taxon>Spiralia</taxon>
        <taxon>Lophotrochozoa</taxon>
        <taxon>Mollusca</taxon>
        <taxon>Bivalvia</taxon>
        <taxon>Autobranchia</taxon>
        <taxon>Heteroconchia</taxon>
        <taxon>Palaeoheterodonta</taxon>
        <taxon>Unionida</taxon>
        <taxon>Unionoidea</taxon>
        <taxon>Unionidae</taxon>
        <taxon>Ambleminae</taxon>
        <taxon>Lampsilini</taxon>
        <taxon>Potamilus</taxon>
    </lineage>
</organism>
<dbReference type="InterPro" id="IPR036259">
    <property type="entry name" value="MFS_trans_sf"/>
</dbReference>
<comment type="similarity">
    <text evidence="2">Belongs to the unc-93 family.</text>
</comment>
<dbReference type="InterPro" id="IPR010291">
    <property type="entry name" value="Ion_channel_UNC-93"/>
</dbReference>
<gene>
    <name evidence="7" type="ORF">CHS0354_030267</name>
</gene>
<dbReference type="SUPFAM" id="SSF103473">
    <property type="entry name" value="MFS general substrate transporter"/>
    <property type="match status" value="1"/>
</dbReference>
<dbReference type="Pfam" id="PF05978">
    <property type="entry name" value="UNC-93"/>
    <property type="match status" value="1"/>
</dbReference>
<reference evidence="7" key="3">
    <citation type="submission" date="2023-05" db="EMBL/GenBank/DDBJ databases">
        <authorList>
            <person name="Smith C.H."/>
        </authorList>
    </citation>
    <scope>NUCLEOTIDE SEQUENCE</scope>
    <source>
        <strain evidence="7">CHS0354</strain>
        <tissue evidence="7">Mantle</tissue>
    </source>
</reference>
<evidence type="ECO:0000313" key="8">
    <source>
        <dbReference type="Proteomes" id="UP001195483"/>
    </source>
</evidence>
<keyword evidence="5 6" id="KW-0472">Membrane</keyword>
<dbReference type="PANTHER" id="PTHR19444:SF13">
    <property type="entry name" value="PROTEIN UNC-93 HOMOLOG A"/>
    <property type="match status" value="1"/>
</dbReference>
<accession>A0AAE0SYF1</accession>
<evidence type="ECO:0000256" key="6">
    <source>
        <dbReference type="SAM" id="Phobius"/>
    </source>
</evidence>
<comment type="caution">
    <text evidence="7">The sequence shown here is derived from an EMBL/GenBank/DDBJ whole genome shotgun (WGS) entry which is preliminary data.</text>
</comment>
<evidence type="ECO:0000256" key="3">
    <source>
        <dbReference type="ARBA" id="ARBA00022692"/>
    </source>
</evidence>
<evidence type="ECO:0000256" key="2">
    <source>
        <dbReference type="ARBA" id="ARBA00009172"/>
    </source>
</evidence>
<dbReference type="AlphaFoldDB" id="A0AAE0SYF1"/>
<dbReference type="GO" id="GO:0005886">
    <property type="term" value="C:plasma membrane"/>
    <property type="evidence" value="ECO:0007669"/>
    <property type="project" value="TreeGrafter"/>
</dbReference>
<dbReference type="EMBL" id="JAEAOA010001800">
    <property type="protein sequence ID" value="KAK3600236.1"/>
    <property type="molecule type" value="Genomic_DNA"/>
</dbReference>
<reference evidence="7" key="2">
    <citation type="journal article" date="2021" name="Genome Biol. Evol.">
        <title>Developing a high-quality reference genome for a parasitic bivalve with doubly uniparental inheritance (Bivalvia: Unionida).</title>
        <authorList>
            <person name="Smith C.H."/>
        </authorList>
    </citation>
    <scope>NUCLEOTIDE SEQUENCE</scope>
    <source>
        <strain evidence="7">CHS0354</strain>
        <tissue evidence="7">Mantle</tissue>
    </source>
</reference>
<dbReference type="Proteomes" id="UP001195483">
    <property type="component" value="Unassembled WGS sequence"/>
</dbReference>
<proteinExistence type="inferred from homology"/>
<dbReference type="InterPro" id="IPR051951">
    <property type="entry name" value="UNC-93_regulatory"/>
</dbReference>
<dbReference type="PANTHER" id="PTHR19444">
    <property type="entry name" value="UNC-93 RELATED"/>
    <property type="match status" value="1"/>
</dbReference>
<sequence>MNTKEKEAMSNAISEKSLNGSMVPLETTPGKTFKMTKFQIIKNVLVVSLGFLFLFTSFQSLSNLQSSLNRAEGLGTIGLSVIYGALVISCMFLPPVTIARLGCKWTVAISMLCYILYMAANFYATFYTIIPAAIILGLGAAPLWSAKCTYLTQAGVWYAKMTGKTEDDTINRFFGVFFMIFQTSK</sequence>
<reference evidence="7" key="1">
    <citation type="journal article" date="2021" name="Genome Biol. Evol.">
        <title>A High-Quality Reference Genome for a Parasitic Bivalve with Doubly Uniparental Inheritance (Bivalvia: Unionida).</title>
        <authorList>
            <person name="Smith C.H."/>
        </authorList>
    </citation>
    <scope>NUCLEOTIDE SEQUENCE</scope>
    <source>
        <strain evidence="7">CHS0354</strain>
    </source>
</reference>
<comment type="subcellular location">
    <subcellularLocation>
        <location evidence="1">Membrane</location>
        <topology evidence="1">Multi-pass membrane protein</topology>
    </subcellularLocation>
</comment>
<feature type="transmembrane region" description="Helical" evidence="6">
    <location>
        <begin position="73"/>
        <end position="94"/>
    </location>
</feature>
<keyword evidence="8" id="KW-1185">Reference proteome</keyword>
<name>A0AAE0SYF1_9BIVA</name>
<dbReference type="GO" id="GO:0055120">
    <property type="term" value="C:striated muscle dense body"/>
    <property type="evidence" value="ECO:0007669"/>
    <property type="project" value="TreeGrafter"/>
</dbReference>
<dbReference type="GO" id="GO:0006937">
    <property type="term" value="P:regulation of muscle contraction"/>
    <property type="evidence" value="ECO:0007669"/>
    <property type="project" value="TreeGrafter"/>
</dbReference>
<feature type="transmembrane region" description="Helical" evidence="6">
    <location>
        <begin position="126"/>
        <end position="144"/>
    </location>
</feature>
<keyword evidence="4 6" id="KW-1133">Transmembrane helix</keyword>
<evidence type="ECO:0000313" key="7">
    <source>
        <dbReference type="EMBL" id="KAK3600236.1"/>
    </source>
</evidence>
<dbReference type="GO" id="GO:0015459">
    <property type="term" value="F:potassium channel regulator activity"/>
    <property type="evidence" value="ECO:0007669"/>
    <property type="project" value="TreeGrafter"/>
</dbReference>
<evidence type="ECO:0000256" key="5">
    <source>
        <dbReference type="ARBA" id="ARBA00023136"/>
    </source>
</evidence>
<feature type="transmembrane region" description="Helical" evidence="6">
    <location>
        <begin position="40"/>
        <end position="61"/>
    </location>
</feature>
<keyword evidence="3 6" id="KW-0812">Transmembrane</keyword>
<evidence type="ECO:0000256" key="4">
    <source>
        <dbReference type="ARBA" id="ARBA00022989"/>
    </source>
</evidence>
<protein>
    <submittedName>
        <fullName evidence="7">Uncharacterized protein</fullName>
    </submittedName>
</protein>